<evidence type="ECO:0000256" key="4">
    <source>
        <dbReference type="ARBA" id="ARBA00023136"/>
    </source>
</evidence>
<evidence type="ECO:0000256" key="7">
    <source>
        <dbReference type="SAM" id="Phobius"/>
    </source>
</evidence>
<evidence type="ECO:0000313" key="8">
    <source>
        <dbReference type="EMBL" id="SHH20707.1"/>
    </source>
</evidence>
<evidence type="ECO:0000313" key="9">
    <source>
        <dbReference type="Proteomes" id="UP000184032"/>
    </source>
</evidence>
<keyword evidence="2 7" id="KW-0812">Transmembrane</keyword>
<dbReference type="Proteomes" id="UP000184032">
    <property type="component" value="Unassembled WGS sequence"/>
</dbReference>
<dbReference type="RefSeq" id="WP_073183979.1">
    <property type="nucleotide sequence ID" value="NZ_FQXI01000004.1"/>
</dbReference>
<feature type="transmembrane region" description="Helical" evidence="7">
    <location>
        <begin position="12"/>
        <end position="31"/>
    </location>
</feature>
<dbReference type="OrthoDB" id="1696794at2"/>
<accession>A0A1M5R2T4</accession>
<keyword evidence="3 7" id="KW-1133">Transmembrane helix</keyword>
<evidence type="ECO:0000256" key="5">
    <source>
        <dbReference type="ARBA" id="ARBA00023239"/>
    </source>
</evidence>
<keyword evidence="1" id="KW-1003">Cell membrane</keyword>
<protein>
    <submittedName>
        <fullName evidence="8">YceG-like family protein</fullName>
    </submittedName>
</protein>
<dbReference type="PANTHER" id="PTHR30518">
    <property type="entry name" value="ENDOLYTIC MUREIN TRANSGLYCOSYLASE"/>
    <property type="match status" value="1"/>
</dbReference>
<dbReference type="EMBL" id="FQXI01000004">
    <property type="protein sequence ID" value="SHH20707.1"/>
    <property type="molecule type" value="Genomic_DNA"/>
</dbReference>
<evidence type="ECO:0000256" key="1">
    <source>
        <dbReference type="ARBA" id="ARBA00022475"/>
    </source>
</evidence>
<dbReference type="InterPro" id="IPR003770">
    <property type="entry name" value="MLTG-like"/>
</dbReference>
<dbReference type="GO" id="GO:0071555">
    <property type="term" value="P:cell wall organization"/>
    <property type="evidence" value="ECO:0007669"/>
    <property type="project" value="UniProtKB-KW"/>
</dbReference>
<dbReference type="STRING" id="1120995.SAMN02745245_00799"/>
<dbReference type="PANTHER" id="PTHR30518:SF2">
    <property type="entry name" value="ENDOLYTIC MUREIN TRANSGLYCOSYLASE"/>
    <property type="match status" value="1"/>
</dbReference>
<sequence>MSFFNKLTDFFFKIFRILVVLLVVLVLGFIIKWKIDTLYFQNTSNTDANFTIRDEINKTYLDIKNLFYNEEETENLLPVVEEPIDKIIVQITIPQDSTVDDIGKELIDKNLMKDLNAFKTLVHNMGLENKFVSGTYEVNKDSKIKDTILMLTNTQAREYEVEISKGAAGDAVGKKLEKLGIIQSADAFSKQCKDLGCFYKFKPGTYKIETPTRVVKIIETMTGETYN</sequence>
<keyword evidence="4 7" id="KW-0472">Membrane</keyword>
<keyword evidence="6" id="KW-0961">Cell wall biogenesis/degradation</keyword>
<evidence type="ECO:0000256" key="6">
    <source>
        <dbReference type="ARBA" id="ARBA00023316"/>
    </source>
</evidence>
<dbReference type="AlphaFoldDB" id="A0A1M5R2T4"/>
<proteinExistence type="predicted"/>
<gene>
    <name evidence="8" type="ORF">SAMN02745245_00799</name>
</gene>
<evidence type="ECO:0000256" key="2">
    <source>
        <dbReference type="ARBA" id="ARBA00022692"/>
    </source>
</evidence>
<evidence type="ECO:0000256" key="3">
    <source>
        <dbReference type="ARBA" id="ARBA00022989"/>
    </source>
</evidence>
<dbReference type="GO" id="GO:0016829">
    <property type="term" value="F:lyase activity"/>
    <property type="evidence" value="ECO:0007669"/>
    <property type="project" value="UniProtKB-KW"/>
</dbReference>
<dbReference type="Gene3D" id="3.30.1490.480">
    <property type="entry name" value="Endolytic murein transglycosylase"/>
    <property type="match status" value="2"/>
</dbReference>
<keyword evidence="9" id="KW-1185">Reference proteome</keyword>
<organism evidence="8 9">
    <name type="scientific">Anaerosphaera aminiphila DSM 21120</name>
    <dbReference type="NCBI Taxonomy" id="1120995"/>
    <lineage>
        <taxon>Bacteria</taxon>
        <taxon>Bacillati</taxon>
        <taxon>Bacillota</taxon>
        <taxon>Tissierellia</taxon>
        <taxon>Tissierellales</taxon>
        <taxon>Peptoniphilaceae</taxon>
        <taxon>Anaerosphaera</taxon>
    </lineage>
</organism>
<name>A0A1M5R2T4_9FIRM</name>
<reference evidence="8 9" key="1">
    <citation type="submission" date="2016-11" db="EMBL/GenBank/DDBJ databases">
        <authorList>
            <person name="Jaros S."/>
            <person name="Januszkiewicz K."/>
            <person name="Wedrychowicz H."/>
        </authorList>
    </citation>
    <scope>NUCLEOTIDE SEQUENCE [LARGE SCALE GENOMIC DNA]</scope>
    <source>
        <strain evidence="8 9">DSM 21120</strain>
    </source>
</reference>
<keyword evidence="5" id="KW-0456">Lyase</keyword>